<feature type="signal peptide" evidence="1">
    <location>
        <begin position="1"/>
        <end position="19"/>
    </location>
</feature>
<dbReference type="RefSeq" id="WP_028106308.1">
    <property type="nucleotide sequence ID" value="NZ_LVVL01000001.1"/>
</dbReference>
<dbReference type="Proteomes" id="UP000078447">
    <property type="component" value="Unassembled WGS sequence"/>
</dbReference>
<sequence>MKKRATLLLLGSICLSAGCATETTTSTTDSIAAEARQDTTADLIRADDRVYQLDGTDATIKKDDVTSFSTVKKQVTAKQPLTDQAATDWQAGTTLYRDEEATGVLYVFKGTTAYRYTAIPEG</sequence>
<accession>A0ABX2VB73</accession>
<evidence type="ECO:0008006" key="4">
    <source>
        <dbReference type="Google" id="ProtNLM"/>
    </source>
</evidence>
<name>A0ABX2VB73_9BACL</name>
<protein>
    <recommendedName>
        <fullName evidence="4">Lipoprotein</fullName>
    </recommendedName>
</protein>
<reference evidence="2 3" key="1">
    <citation type="submission" date="2016-03" db="EMBL/GenBank/DDBJ databases">
        <authorList>
            <person name="Cho S.-Y."/>
            <person name="Lim S."/>
            <person name="Kim H."/>
            <person name="Soh E.H."/>
            <person name="Moon J.S."/>
        </authorList>
    </citation>
    <scope>NUCLEOTIDE SEQUENCE [LARGE SCALE GENOMIC DNA]</scope>
    <source>
        <strain evidence="2 3">KCTC 3810</strain>
    </source>
</reference>
<feature type="chain" id="PRO_5046994234" description="Lipoprotein" evidence="1">
    <location>
        <begin position="20"/>
        <end position="122"/>
    </location>
</feature>
<gene>
    <name evidence="2" type="ORF">A3783_05935</name>
</gene>
<evidence type="ECO:0000313" key="2">
    <source>
        <dbReference type="EMBL" id="OAN15472.1"/>
    </source>
</evidence>
<organism evidence="2 3">
    <name type="scientific">Exiguobacterium undae</name>
    <dbReference type="NCBI Taxonomy" id="169177"/>
    <lineage>
        <taxon>Bacteria</taxon>
        <taxon>Bacillati</taxon>
        <taxon>Bacillota</taxon>
        <taxon>Bacilli</taxon>
        <taxon>Bacillales</taxon>
        <taxon>Bacillales Family XII. Incertae Sedis</taxon>
        <taxon>Exiguobacterium</taxon>
    </lineage>
</organism>
<dbReference type="EMBL" id="LVVL01000001">
    <property type="protein sequence ID" value="OAN15472.1"/>
    <property type="molecule type" value="Genomic_DNA"/>
</dbReference>
<evidence type="ECO:0000313" key="3">
    <source>
        <dbReference type="Proteomes" id="UP000078447"/>
    </source>
</evidence>
<keyword evidence="1" id="KW-0732">Signal</keyword>
<keyword evidence="3" id="KW-1185">Reference proteome</keyword>
<evidence type="ECO:0000256" key="1">
    <source>
        <dbReference type="SAM" id="SignalP"/>
    </source>
</evidence>
<proteinExistence type="predicted"/>
<comment type="caution">
    <text evidence="2">The sequence shown here is derived from an EMBL/GenBank/DDBJ whole genome shotgun (WGS) entry which is preliminary data.</text>
</comment>
<dbReference type="PROSITE" id="PS51257">
    <property type="entry name" value="PROKAR_LIPOPROTEIN"/>
    <property type="match status" value="1"/>
</dbReference>